<dbReference type="InterPro" id="IPR017383">
    <property type="entry name" value="ARPC1"/>
</dbReference>
<organism evidence="6 7">
    <name type="scientific">Hucho hucho</name>
    <name type="common">huchen</name>
    <dbReference type="NCBI Taxonomy" id="62062"/>
    <lineage>
        <taxon>Eukaryota</taxon>
        <taxon>Metazoa</taxon>
        <taxon>Chordata</taxon>
        <taxon>Craniata</taxon>
        <taxon>Vertebrata</taxon>
        <taxon>Euteleostomi</taxon>
        <taxon>Actinopterygii</taxon>
        <taxon>Neopterygii</taxon>
        <taxon>Teleostei</taxon>
        <taxon>Protacanthopterygii</taxon>
        <taxon>Salmoniformes</taxon>
        <taxon>Salmonidae</taxon>
        <taxon>Salmoninae</taxon>
        <taxon>Hucho</taxon>
    </lineage>
</organism>
<keyword evidence="7" id="KW-1185">Reference proteome</keyword>
<evidence type="ECO:0000256" key="3">
    <source>
        <dbReference type="ARBA" id="ARBA00022574"/>
    </source>
</evidence>
<dbReference type="GO" id="GO:0005885">
    <property type="term" value="C:Arp2/3 protein complex"/>
    <property type="evidence" value="ECO:0007669"/>
    <property type="project" value="InterPro"/>
</dbReference>
<keyword evidence="4" id="KW-0677">Repeat</keyword>
<dbReference type="PANTHER" id="PTHR10709">
    <property type="entry name" value="ACTIN-RELATED PROTEIN 2/3 COMPLEX SUBUNIT 1"/>
    <property type="match status" value="1"/>
</dbReference>
<evidence type="ECO:0000256" key="2">
    <source>
        <dbReference type="ARBA" id="ARBA00022490"/>
    </source>
</evidence>
<reference evidence="7" key="1">
    <citation type="submission" date="2018-06" db="EMBL/GenBank/DDBJ databases">
        <title>Genome assembly of Danube salmon.</title>
        <authorList>
            <person name="Macqueen D.J."/>
            <person name="Gundappa M.K."/>
        </authorList>
    </citation>
    <scope>NUCLEOTIDE SEQUENCE [LARGE SCALE GENOMIC DNA]</scope>
</reference>
<dbReference type="InterPro" id="IPR015943">
    <property type="entry name" value="WD40/YVTN_repeat-like_dom_sf"/>
</dbReference>
<sequence>MSLTPDSDLVSIDRVTQLTTDRLPLVSVLYVSPTEMVAAFSYKGPGSLKFVKKLDIPKQTSRGSMSAMQHFRNLDKKATDDESNELGCLHQNSITQLCMVSGTKTHVDKYSSVGLDGAMVLWDFKVLPTYTTYTKVYGHPVKLVDLAISAIPIADRCIQFSRKPCNLHTQTLSVEWPY</sequence>
<dbReference type="GeneTree" id="ENSGT00950000183183"/>
<evidence type="ECO:0000256" key="4">
    <source>
        <dbReference type="ARBA" id="ARBA00022737"/>
    </source>
</evidence>
<accession>A0A4W5K0R8</accession>
<keyword evidence="2" id="KW-0963">Cytoplasm</keyword>
<proteinExistence type="predicted"/>
<evidence type="ECO:0000313" key="7">
    <source>
        <dbReference type="Proteomes" id="UP000314982"/>
    </source>
</evidence>
<evidence type="ECO:0000256" key="5">
    <source>
        <dbReference type="ARBA" id="ARBA00023212"/>
    </source>
</evidence>
<name>A0A4W5K0R8_9TELE</name>
<dbReference type="Gene3D" id="2.130.10.10">
    <property type="entry name" value="YVTN repeat-like/Quinoprotein amine dehydrogenase"/>
    <property type="match status" value="1"/>
</dbReference>
<protein>
    <submittedName>
        <fullName evidence="6">Zgc:86896</fullName>
    </submittedName>
</protein>
<dbReference type="STRING" id="62062.ENSHHUP00000010898"/>
<dbReference type="GO" id="GO:0034314">
    <property type="term" value="P:Arp2/3 complex-mediated actin nucleation"/>
    <property type="evidence" value="ECO:0007669"/>
    <property type="project" value="InterPro"/>
</dbReference>
<keyword evidence="5" id="KW-0206">Cytoskeleton</keyword>
<evidence type="ECO:0000256" key="1">
    <source>
        <dbReference type="ARBA" id="ARBA00004496"/>
    </source>
</evidence>
<dbReference type="GO" id="GO:0005737">
    <property type="term" value="C:cytoplasm"/>
    <property type="evidence" value="ECO:0007669"/>
    <property type="project" value="UniProtKB-SubCell"/>
</dbReference>
<dbReference type="Ensembl" id="ENSHHUT00000011244.1">
    <property type="protein sequence ID" value="ENSHHUP00000010898.1"/>
    <property type="gene ID" value="ENSHHUG00000006666.1"/>
</dbReference>
<reference evidence="6" key="2">
    <citation type="submission" date="2025-08" db="UniProtKB">
        <authorList>
            <consortium name="Ensembl"/>
        </authorList>
    </citation>
    <scope>IDENTIFICATION</scope>
</reference>
<dbReference type="AlphaFoldDB" id="A0A4W5K0R8"/>
<evidence type="ECO:0000313" key="6">
    <source>
        <dbReference type="Ensembl" id="ENSHHUP00000010898.1"/>
    </source>
</evidence>
<dbReference type="PANTHER" id="PTHR10709:SF17">
    <property type="entry name" value="ACTIN-RELATED PROTEIN 2_3 COMPLEX SUBUNIT"/>
    <property type="match status" value="1"/>
</dbReference>
<keyword evidence="3" id="KW-0853">WD repeat</keyword>
<reference evidence="6" key="3">
    <citation type="submission" date="2025-09" db="UniProtKB">
        <authorList>
            <consortium name="Ensembl"/>
        </authorList>
    </citation>
    <scope>IDENTIFICATION</scope>
</reference>
<dbReference type="GO" id="GO:0051015">
    <property type="term" value="F:actin filament binding"/>
    <property type="evidence" value="ECO:0007669"/>
    <property type="project" value="TreeGrafter"/>
</dbReference>
<comment type="subcellular location">
    <subcellularLocation>
        <location evidence="1">Cytoplasm</location>
    </subcellularLocation>
</comment>
<dbReference type="Proteomes" id="UP000314982">
    <property type="component" value="Unassembled WGS sequence"/>
</dbReference>